<dbReference type="Pfam" id="PF13361">
    <property type="entry name" value="UvrD_C"/>
    <property type="match status" value="2"/>
</dbReference>
<dbReference type="GO" id="GO:0004386">
    <property type="term" value="F:helicase activity"/>
    <property type="evidence" value="ECO:0007669"/>
    <property type="project" value="UniProtKB-KW"/>
</dbReference>
<evidence type="ECO:0000313" key="13">
    <source>
        <dbReference type="Proteomes" id="UP001501565"/>
    </source>
</evidence>
<evidence type="ECO:0000256" key="5">
    <source>
        <dbReference type="ARBA" id="ARBA00023235"/>
    </source>
</evidence>
<sequence>MKFIKLEDWHPKGIDDLEPNAWLALRRRESTSVIAGPGAGKTEFLAQKAAYLLETGLCPPNKKILAISFKTDAAKNLADRVTERCPQELGSRFVSMTFDAFTKNIVDRFYSAIHGDWKPTQQYEVFFPNKRSVSDFWRRLQSSVPDNYQFSIMSEVRQMTDSTFESNVVGSWRIPAHGIHAPQSARDYIIVSWLLEQIKVSNDGQSSISFTTLNRLAEYIIRTNNHVHRAIKGTYPFVFVDEFQDTTYAQYDLLLSAFGLSEIAVTAVGDYKQRIMGWAGAKDDAFHQFEADFSAQRYPLRLNHRSSPELVRIQQVIAQAIDYEVSELQTNNHNQISGDAAWVCVSRNIDNEASYLAQWIASDLRSSTLKPRDYCVLVRQKPEDYEQQLSSYLTQYGLSLRNESVKIGKTTLQDLLAEELTILFSTLLRLGLGQRNAKVWSQLSAAIQLLRNKNQEDEKALRQVEHQLTNFISELRDAMLQPFTSENTRHVFERVIDFINLKDLRKAYARYATGDLLEINRSALEVFFTHCVESQSSWANFLDEFEGINHIPLMTIHKSKGLEFDTVIFLGIDDNAWWSYQPGNTEGLATFFVALSRAKQRTIFFYCQQRGSRRRVSDFYALLTSAGVKEYEI</sequence>
<dbReference type="Gene3D" id="1.10.486.10">
    <property type="entry name" value="PCRA, domain 4"/>
    <property type="match status" value="1"/>
</dbReference>
<evidence type="ECO:0000256" key="1">
    <source>
        <dbReference type="ARBA" id="ARBA00022741"/>
    </source>
</evidence>
<comment type="catalytic activity">
    <reaction evidence="8">
        <text>ATP + H2O = ADP + phosphate + H(+)</text>
        <dbReference type="Rhea" id="RHEA:13065"/>
        <dbReference type="ChEBI" id="CHEBI:15377"/>
        <dbReference type="ChEBI" id="CHEBI:15378"/>
        <dbReference type="ChEBI" id="CHEBI:30616"/>
        <dbReference type="ChEBI" id="CHEBI:43474"/>
        <dbReference type="ChEBI" id="CHEBI:456216"/>
        <dbReference type="EC" id="5.6.2.4"/>
    </reaction>
</comment>
<protein>
    <recommendedName>
        <fullName evidence="7">DNA 3'-5' helicase</fullName>
        <ecNumber evidence="7">5.6.2.4</ecNumber>
    </recommendedName>
</protein>
<evidence type="ECO:0000256" key="9">
    <source>
        <dbReference type="PROSITE-ProRule" id="PRU00560"/>
    </source>
</evidence>
<dbReference type="EC" id="5.6.2.4" evidence="7"/>
<feature type="domain" description="UvrD-like helicase C-terminal" evidence="11">
    <location>
        <begin position="307"/>
        <end position="561"/>
    </location>
</feature>
<gene>
    <name evidence="12" type="ORF">GCM10022277_21380</name>
</gene>
<keyword evidence="5" id="KW-0413">Isomerase</keyword>
<evidence type="ECO:0000259" key="11">
    <source>
        <dbReference type="PROSITE" id="PS51217"/>
    </source>
</evidence>
<keyword evidence="2 9" id="KW-0378">Hydrolase</keyword>
<evidence type="ECO:0000256" key="6">
    <source>
        <dbReference type="ARBA" id="ARBA00034617"/>
    </source>
</evidence>
<organism evidence="12 13">
    <name type="scientific">Litoribacillus peritrichatus</name>
    <dbReference type="NCBI Taxonomy" id="718191"/>
    <lineage>
        <taxon>Bacteria</taxon>
        <taxon>Pseudomonadati</taxon>
        <taxon>Pseudomonadota</taxon>
        <taxon>Gammaproteobacteria</taxon>
        <taxon>Oceanospirillales</taxon>
        <taxon>Oceanospirillaceae</taxon>
        <taxon>Litoribacillus</taxon>
    </lineage>
</organism>
<dbReference type="PANTHER" id="PTHR11070">
    <property type="entry name" value="UVRD / RECB / PCRA DNA HELICASE FAMILY MEMBER"/>
    <property type="match status" value="1"/>
</dbReference>
<name>A0ABP7MPB1_9GAMM</name>
<keyword evidence="3 9" id="KW-0347">Helicase</keyword>
<evidence type="ECO:0000313" key="12">
    <source>
        <dbReference type="EMBL" id="GAA3925149.1"/>
    </source>
</evidence>
<evidence type="ECO:0000259" key="10">
    <source>
        <dbReference type="PROSITE" id="PS51198"/>
    </source>
</evidence>
<comment type="catalytic activity">
    <reaction evidence="6">
        <text>Couples ATP hydrolysis with the unwinding of duplex DNA by translocating in the 3'-5' direction.</text>
        <dbReference type="EC" id="5.6.2.4"/>
    </reaction>
</comment>
<dbReference type="PROSITE" id="PS51217">
    <property type="entry name" value="UVRD_HELICASE_CTER"/>
    <property type="match status" value="1"/>
</dbReference>
<accession>A0ABP7MPB1</accession>
<dbReference type="InterPro" id="IPR014017">
    <property type="entry name" value="DNA_helicase_UvrD-like_C"/>
</dbReference>
<evidence type="ECO:0000256" key="8">
    <source>
        <dbReference type="ARBA" id="ARBA00048988"/>
    </source>
</evidence>
<dbReference type="RefSeq" id="WP_344798394.1">
    <property type="nucleotide sequence ID" value="NZ_BAABBN010000007.1"/>
</dbReference>
<feature type="binding site" evidence="9">
    <location>
        <begin position="35"/>
        <end position="42"/>
    </location>
    <ligand>
        <name>ATP</name>
        <dbReference type="ChEBI" id="CHEBI:30616"/>
    </ligand>
</feature>
<dbReference type="InterPro" id="IPR000212">
    <property type="entry name" value="DNA_helicase_UvrD/REP"/>
</dbReference>
<dbReference type="InterPro" id="IPR027417">
    <property type="entry name" value="P-loop_NTPase"/>
</dbReference>
<evidence type="ECO:0000256" key="2">
    <source>
        <dbReference type="ARBA" id="ARBA00022801"/>
    </source>
</evidence>
<keyword evidence="13" id="KW-1185">Reference proteome</keyword>
<keyword evidence="4 9" id="KW-0067">ATP-binding</keyword>
<dbReference type="EMBL" id="BAABBN010000007">
    <property type="protein sequence ID" value="GAA3925149.1"/>
    <property type="molecule type" value="Genomic_DNA"/>
</dbReference>
<reference evidence="13" key="1">
    <citation type="journal article" date="2019" name="Int. J. Syst. Evol. Microbiol.">
        <title>The Global Catalogue of Microorganisms (GCM) 10K type strain sequencing project: providing services to taxonomists for standard genome sequencing and annotation.</title>
        <authorList>
            <consortium name="The Broad Institute Genomics Platform"/>
            <consortium name="The Broad Institute Genome Sequencing Center for Infectious Disease"/>
            <person name="Wu L."/>
            <person name="Ma J."/>
        </authorList>
    </citation>
    <scope>NUCLEOTIDE SEQUENCE [LARGE SCALE GENOMIC DNA]</scope>
    <source>
        <strain evidence="13">JCM 17551</strain>
    </source>
</reference>
<dbReference type="Pfam" id="PF00580">
    <property type="entry name" value="UvrD-helicase"/>
    <property type="match status" value="1"/>
</dbReference>
<feature type="domain" description="UvrD-like helicase ATP-binding" evidence="10">
    <location>
        <begin position="14"/>
        <end position="307"/>
    </location>
</feature>
<dbReference type="PROSITE" id="PS51198">
    <property type="entry name" value="UVRD_HELICASE_ATP_BIND"/>
    <property type="match status" value="1"/>
</dbReference>
<proteinExistence type="predicted"/>
<keyword evidence="1 9" id="KW-0547">Nucleotide-binding</keyword>
<dbReference type="Gene3D" id="3.40.50.300">
    <property type="entry name" value="P-loop containing nucleotide triphosphate hydrolases"/>
    <property type="match status" value="3"/>
</dbReference>
<dbReference type="InterPro" id="IPR014016">
    <property type="entry name" value="UvrD-like_ATP-bd"/>
</dbReference>
<evidence type="ECO:0000256" key="7">
    <source>
        <dbReference type="ARBA" id="ARBA00034808"/>
    </source>
</evidence>
<evidence type="ECO:0000256" key="3">
    <source>
        <dbReference type="ARBA" id="ARBA00022806"/>
    </source>
</evidence>
<comment type="caution">
    <text evidence="12">The sequence shown here is derived from an EMBL/GenBank/DDBJ whole genome shotgun (WGS) entry which is preliminary data.</text>
</comment>
<evidence type="ECO:0000256" key="4">
    <source>
        <dbReference type="ARBA" id="ARBA00022840"/>
    </source>
</evidence>
<dbReference type="SUPFAM" id="SSF52540">
    <property type="entry name" value="P-loop containing nucleoside triphosphate hydrolases"/>
    <property type="match status" value="1"/>
</dbReference>
<dbReference type="Proteomes" id="UP001501565">
    <property type="component" value="Unassembled WGS sequence"/>
</dbReference>